<dbReference type="RefSeq" id="WP_094569110.1">
    <property type="nucleotide sequence ID" value="NZ_CP022743.1"/>
</dbReference>
<keyword evidence="2" id="KW-1185">Reference proteome</keyword>
<reference evidence="1 2" key="1">
    <citation type="submission" date="2017-08" db="EMBL/GenBank/DDBJ databases">
        <title>Complete genome sequence of Mucilaginibacter sp. strain BJC16-A31.</title>
        <authorList>
            <consortium name="Henan University of Science and Technology"/>
            <person name="You X."/>
        </authorList>
    </citation>
    <scope>NUCLEOTIDE SEQUENCE [LARGE SCALE GENOMIC DNA]</scope>
    <source>
        <strain evidence="1 2">BJC16-A31</strain>
    </source>
</reference>
<proteinExistence type="predicted"/>
<sequence length="62" mass="6933">MENLKKLTKDEMKQVKGGLNHASVVYCNDGMQFGETGLCGDYSVDHICDFDQGFNRCINVTN</sequence>
<dbReference type="NCBIfam" id="NF047798">
    <property type="entry name" value="leader_Chryseo"/>
    <property type="match status" value="1"/>
</dbReference>
<dbReference type="InterPro" id="IPR010133">
    <property type="entry name" value="Bacteriocin_signal_seq"/>
</dbReference>
<dbReference type="OrthoDB" id="1449208at2"/>
<evidence type="ECO:0008006" key="3">
    <source>
        <dbReference type="Google" id="ProtNLM"/>
    </source>
</evidence>
<dbReference type="InterPro" id="IPR058074">
    <property type="entry name" value="Bacteriocin-like"/>
</dbReference>
<gene>
    <name evidence="1" type="ORF">MuYL_0632</name>
</gene>
<dbReference type="EMBL" id="CP022743">
    <property type="protein sequence ID" value="ASU32535.1"/>
    <property type="molecule type" value="Genomic_DNA"/>
</dbReference>
<organism evidence="1 2">
    <name type="scientific">Mucilaginibacter xinganensis</name>
    <dbReference type="NCBI Taxonomy" id="1234841"/>
    <lineage>
        <taxon>Bacteria</taxon>
        <taxon>Pseudomonadati</taxon>
        <taxon>Bacteroidota</taxon>
        <taxon>Sphingobacteriia</taxon>
        <taxon>Sphingobacteriales</taxon>
        <taxon>Sphingobacteriaceae</taxon>
        <taxon>Mucilaginibacter</taxon>
    </lineage>
</organism>
<evidence type="ECO:0000313" key="1">
    <source>
        <dbReference type="EMBL" id="ASU32535.1"/>
    </source>
</evidence>
<name>A0A223NRK1_9SPHI</name>
<accession>A0A223NRK1</accession>
<dbReference type="AlphaFoldDB" id="A0A223NRK1"/>
<evidence type="ECO:0000313" key="2">
    <source>
        <dbReference type="Proteomes" id="UP000215002"/>
    </source>
</evidence>
<dbReference type="KEGG" id="muc:MuYL_0632"/>
<dbReference type="NCBIfam" id="TIGR01847">
    <property type="entry name" value="bacteriocin_sig"/>
    <property type="match status" value="1"/>
</dbReference>
<protein>
    <recommendedName>
        <fullName evidence="3">Bacteriocin-type signal sequence-containing protein</fullName>
    </recommendedName>
</protein>
<dbReference type="Proteomes" id="UP000215002">
    <property type="component" value="Chromosome"/>
</dbReference>